<evidence type="ECO:0000313" key="1">
    <source>
        <dbReference type="EMBL" id="CAK0782359.1"/>
    </source>
</evidence>
<proteinExistence type="predicted"/>
<protein>
    <submittedName>
        <fullName evidence="1">Uncharacterized protein</fullName>
    </submittedName>
</protein>
<dbReference type="EMBL" id="CAUYUE010000007">
    <property type="protein sequence ID" value="CAK0782359.1"/>
    <property type="molecule type" value="Genomic_DNA"/>
</dbReference>
<dbReference type="AlphaFoldDB" id="A0AAV1I7F1"/>
<evidence type="ECO:0000313" key="2">
    <source>
        <dbReference type="Proteomes" id="UP001314263"/>
    </source>
</evidence>
<sequence length="227" mass="24606">MRGHFPGGARARTVLCKQRLTQPIAAAAFCGCGDAMVWFCTMSISACAPVSVPFFILRHQSISLAGASMLVDLRLLLSASHISGTRQAPSLQGLLESQGTQLSGHYTSLGICLQSSRVATESAGLYCARRKFHKWLWQLALYASLNLSPCVHAFTTPHAIGLSQDSHALHTGRVCVIALDMCGEARMGFRPAFAVRVINNAAMQQPQVTSSLLHETAPRIRSWDTIR</sequence>
<dbReference type="Proteomes" id="UP001314263">
    <property type="component" value="Unassembled WGS sequence"/>
</dbReference>
<reference evidence="1 2" key="1">
    <citation type="submission" date="2023-10" db="EMBL/GenBank/DDBJ databases">
        <authorList>
            <person name="Maclean D."/>
            <person name="Macfadyen A."/>
        </authorList>
    </citation>
    <scope>NUCLEOTIDE SEQUENCE [LARGE SCALE GENOMIC DNA]</scope>
</reference>
<name>A0AAV1I7F1_9CHLO</name>
<accession>A0AAV1I7F1</accession>
<keyword evidence="2" id="KW-1185">Reference proteome</keyword>
<dbReference type="PROSITE" id="PS51257">
    <property type="entry name" value="PROKAR_LIPOPROTEIN"/>
    <property type="match status" value="1"/>
</dbReference>
<comment type="caution">
    <text evidence="1">The sequence shown here is derived from an EMBL/GenBank/DDBJ whole genome shotgun (WGS) entry which is preliminary data.</text>
</comment>
<organism evidence="1 2">
    <name type="scientific">Coccomyxa viridis</name>
    <dbReference type="NCBI Taxonomy" id="1274662"/>
    <lineage>
        <taxon>Eukaryota</taxon>
        <taxon>Viridiplantae</taxon>
        <taxon>Chlorophyta</taxon>
        <taxon>core chlorophytes</taxon>
        <taxon>Trebouxiophyceae</taxon>
        <taxon>Trebouxiophyceae incertae sedis</taxon>
        <taxon>Coccomyxaceae</taxon>
        <taxon>Coccomyxa</taxon>
    </lineage>
</organism>
<gene>
    <name evidence="1" type="ORF">CVIRNUC_005649</name>
</gene>